<dbReference type="PROSITE" id="PS51257">
    <property type="entry name" value="PROKAR_LIPOPROTEIN"/>
    <property type="match status" value="1"/>
</dbReference>
<dbReference type="RefSeq" id="WP_009197286.1">
    <property type="nucleotide sequence ID" value="NZ_AODQ01000161.1"/>
</dbReference>
<dbReference type="InterPro" id="IPR005181">
    <property type="entry name" value="SASA"/>
</dbReference>
<keyword evidence="5" id="KW-1185">Reference proteome</keyword>
<evidence type="ECO:0000256" key="1">
    <source>
        <dbReference type="ARBA" id="ARBA00022801"/>
    </source>
</evidence>
<dbReference type="PANTHER" id="PTHR22901:SF0">
    <property type="entry name" value="SIALATE O-ACETYLESTERASE"/>
    <property type="match status" value="1"/>
</dbReference>
<evidence type="ECO:0000259" key="3">
    <source>
        <dbReference type="Pfam" id="PF03629"/>
    </source>
</evidence>
<feature type="signal peptide" evidence="2">
    <location>
        <begin position="1"/>
        <end position="24"/>
    </location>
</feature>
<feature type="chain" id="PRO_5004081758" description="Sialate O-acetylesterase domain-containing protein" evidence="2">
    <location>
        <begin position="25"/>
        <end position="523"/>
    </location>
</feature>
<dbReference type="OrthoDB" id="9816001at2"/>
<dbReference type="STRING" id="1279009.ADICEAN_03909"/>
<feature type="domain" description="Sialate O-acetylesterase" evidence="3">
    <location>
        <begin position="131"/>
        <end position="405"/>
    </location>
</feature>
<dbReference type="Gene3D" id="3.40.50.1110">
    <property type="entry name" value="SGNH hydrolase"/>
    <property type="match status" value="1"/>
</dbReference>
<dbReference type="Proteomes" id="UP000011910">
    <property type="component" value="Unassembled WGS sequence"/>
</dbReference>
<dbReference type="EMBL" id="AODQ01000161">
    <property type="protein sequence ID" value="EMR00967.1"/>
    <property type="molecule type" value="Genomic_DNA"/>
</dbReference>
<dbReference type="InterPro" id="IPR036514">
    <property type="entry name" value="SGNH_hydro_sf"/>
</dbReference>
<gene>
    <name evidence="4" type="ORF">ADICEAN_03909</name>
</gene>
<accession>M7N0Y2</accession>
<dbReference type="eggNOG" id="COG1649">
    <property type="taxonomic scope" value="Bacteria"/>
</dbReference>
<reference evidence="4 5" key="1">
    <citation type="journal article" date="2013" name="Genome Announc.">
        <title>Draft Genome Sequence of Cesiribacter andamanensis Strain AMV16T, Isolated from a Soil Sample from a Mud Volcano in the Andaman Islands, India.</title>
        <authorList>
            <person name="Shivaji S."/>
            <person name="Ara S."/>
            <person name="Begum Z."/>
            <person name="Srinivas T.N."/>
            <person name="Singh A."/>
            <person name="Kumar Pinnaka A."/>
        </authorList>
    </citation>
    <scope>NUCLEOTIDE SEQUENCE [LARGE SCALE GENOMIC DNA]</scope>
    <source>
        <strain evidence="4 5">AMV16</strain>
    </source>
</reference>
<dbReference type="Pfam" id="PF03629">
    <property type="entry name" value="SASA"/>
    <property type="match status" value="1"/>
</dbReference>
<dbReference type="PANTHER" id="PTHR22901">
    <property type="entry name" value="SIALATE O-ACETYLESTERASE"/>
    <property type="match status" value="1"/>
</dbReference>
<dbReference type="PATRIC" id="fig|1279009.4.peg.3955"/>
<keyword evidence="1" id="KW-0378">Hydrolase</keyword>
<organism evidence="4 5">
    <name type="scientific">Cesiribacter andamanensis AMV16</name>
    <dbReference type="NCBI Taxonomy" id="1279009"/>
    <lineage>
        <taxon>Bacteria</taxon>
        <taxon>Pseudomonadati</taxon>
        <taxon>Bacteroidota</taxon>
        <taxon>Cytophagia</taxon>
        <taxon>Cytophagales</taxon>
        <taxon>Cesiribacteraceae</taxon>
        <taxon>Cesiribacter</taxon>
    </lineage>
</organism>
<keyword evidence="2" id="KW-0732">Signal</keyword>
<dbReference type="AlphaFoldDB" id="M7N0Y2"/>
<protein>
    <recommendedName>
        <fullName evidence="3">Sialate O-acetylesterase domain-containing protein</fullName>
    </recommendedName>
</protein>
<dbReference type="SUPFAM" id="SSF52266">
    <property type="entry name" value="SGNH hydrolase"/>
    <property type="match status" value="1"/>
</dbReference>
<dbReference type="InterPro" id="IPR039329">
    <property type="entry name" value="SIAE"/>
</dbReference>
<evidence type="ECO:0000256" key="2">
    <source>
        <dbReference type="SAM" id="SignalP"/>
    </source>
</evidence>
<dbReference type="GO" id="GO:0001681">
    <property type="term" value="F:sialate O-acetylesterase activity"/>
    <property type="evidence" value="ECO:0007669"/>
    <property type="project" value="InterPro"/>
</dbReference>
<dbReference type="GO" id="GO:0005975">
    <property type="term" value="P:carbohydrate metabolic process"/>
    <property type="evidence" value="ECO:0007669"/>
    <property type="project" value="TreeGrafter"/>
</dbReference>
<proteinExistence type="predicted"/>
<evidence type="ECO:0000313" key="5">
    <source>
        <dbReference type="Proteomes" id="UP000011910"/>
    </source>
</evidence>
<name>M7N0Y2_9BACT</name>
<evidence type="ECO:0000313" key="4">
    <source>
        <dbReference type="EMBL" id="EMR00967.1"/>
    </source>
</evidence>
<sequence length="523" mass="57908">MKHLTSYLPLLLALLLLQACKAPATMQQPTAPAATEVQDETPFALAGVLQSGMVIQQDKPFRLWGTAPAGSSLRIQASWHPQAVQAQASDSGSWMAEIPVPAATPGNFDAHTIHIVREGDALTLTDLLIGEVWLCSGQSNMDMEMKAKPPWLEGVLNFEEEIAAANHPAMRYINIQKGFTKTPQPDAKGTWQPVTPQTAGDLSGVAYYYGRQLLQELQVPVGLVVSSFGGSAAQAWTSREALSADPYVKQRYLDPYDQSTQPTESLDSIQTLEKLFEVLARPTLLYNAMIHPLTPLSIRGFLWYQGESNKLDGADYTPLSAAQIRGWRKAFGQGELPFYFVQMTPYNWEETDSTATYYARLREAQEAILAEVPNTGMAVTMNVGEIDNIHPRDKKSVGERLARLALHHTYNQKGVQHLGPVYESFTVKGAVVQLRFKPESIGSGLTTSDGKPPRHFYLAGEDRIFYPAKATIVGNEVRLESDKVKKPVAIRYAFTNYPLTNFGNKDGLPAQPFRTDRWEEPKP</sequence>
<comment type="caution">
    <text evidence="4">The sequence shown here is derived from an EMBL/GenBank/DDBJ whole genome shotgun (WGS) entry which is preliminary data.</text>
</comment>